<dbReference type="PANTHER" id="PTHR35268">
    <property type="entry name" value="PROTEIN CCSMST1"/>
    <property type="match status" value="1"/>
</dbReference>
<protein>
    <submittedName>
        <fullName evidence="2">Uncharacterized protein</fullName>
    </submittedName>
</protein>
<evidence type="ECO:0000313" key="3">
    <source>
        <dbReference type="Proteomes" id="UP000494256"/>
    </source>
</evidence>
<keyword evidence="1" id="KW-0175">Coiled coil</keyword>
<reference evidence="2 3" key="1">
    <citation type="submission" date="2020-04" db="EMBL/GenBank/DDBJ databases">
        <authorList>
            <person name="Wallbank WR R."/>
            <person name="Pardo Diaz C."/>
            <person name="Kozak K."/>
            <person name="Martin S."/>
            <person name="Jiggins C."/>
            <person name="Moest M."/>
            <person name="Warren A I."/>
            <person name="Byers J.R.P. K."/>
            <person name="Montejo-Kovacevich G."/>
            <person name="Yen C E."/>
        </authorList>
    </citation>
    <scope>NUCLEOTIDE SEQUENCE [LARGE SCALE GENOMIC DNA]</scope>
</reference>
<name>A0A8S0YVM0_ARCPL</name>
<evidence type="ECO:0000256" key="1">
    <source>
        <dbReference type="SAM" id="Coils"/>
    </source>
</evidence>
<comment type="caution">
    <text evidence="2">The sequence shown here is derived from an EMBL/GenBank/DDBJ whole genome shotgun (WGS) entry which is preliminary data.</text>
</comment>
<dbReference type="Pfam" id="PF15013">
    <property type="entry name" value="CCSMST1"/>
    <property type="match status" value="1"/>
</dbReference>
<feature type="coiled-coil region" evidence="1">
    <location>
        <begin position="112"/>
        <end position="139"/>
    </location>
</feature>
<dbReference type="Proteomes" id="UP000494256">
    <property type="component" value="Unassembled WGS sequence"/>
</dbReference>
<dbReference type="AlphaFoldDB" id="A0A8S0YVM0"/>
<evidence type="ECO:0000313" key="2">
    <source>
        <dbReference type="EMBL" id="CAB3223674.1"/>
    </source>
</evidence>
<proteinExistence type="predicted"/>
<dbReference type="OrthoDB" id="1728974at2759"/>
<organism evidence="2 3">
    <name type="scientific">Arctia plantaginis</name>
    <name type="common">Wood tiger moth</name>
    <name type="synonym">Phalaena plantaginis</name>
    <dbReference type="NCBI Taxonomy" id="874455"/>
    <lineage>
        <taxon>Eukaryota</taxon>
        <taxon>Metazoa</taxon>
        <taxon>Ecdysozoa</taxon>
        <taxon>Arthropoda</taxon>
        <taxon>Hexapoda</taxon>
        <taxon>Insecta</taxon>
        <taxon>Pterygota</taxon>
        <taxon>Neoptera</taxon>
        <taxon>Endopterygota</taxon>
        <taxon>Lepidoptera</taxon>
        <taxon>Glossata</taxon>
        <taxon>Ditrysia</taxon>
        <taxon>Noctuoidea</taxon>
        <taxon>Erebidae</taxon>
        <taxon>Arctiinae</taxon>
        <taxon>Arctia</taxon>
    </lineage>
</organism>
<accession>A0A8S0YVM0</accession>
<gene>
    <name evidence="2" type="ORF">APLA_LOCUS1520</name>
</gene>
<dbReference type="InterPro" id="IPR029160">
    <property type="entry name" value="UQCC4"/>
</dbReference>
<dbReference type="PANTHER" id="PTHR35268:SF1">
    <property type="entry name" value="UBIQUINOL-CYTOCHROME-C REDUCTASE COMPLEX ASSEMBLY FACTOR 4"/>
    <property type="match status" value="1"/>
</dbReference>
<dbReference type="EMBL" id="CADEBD010000171">
    <property type="protein sequence ID" value="CAB3223674.1"/>
    <property type="molecule type" value="Genomic_DNA"/>
</dbReference>
<sequence>MNRSLNNYFRNFNRISRARRSFSSNVKVNENEPIKFTTSGAARKTVAPVLRKVNIDMPWYQPYSVVGSVAVLLIYFCILREESDIDLEFDKTLYQRIKGLEKEQLLQTYRFNKEHGKSVVEIELRLKELEELEKQEETTVV</sequence>